<gene>
    <name evidence="4" type="ORF">ZIOFF_016559</name>
</gene>
<dbReference type="SMART" id="SM00248">
    <property type="entry name" value="ANK"/>
    <property type="match status" value="1"/>
</dbReference>
<comment type="caution">
    <text evidence="4">The sequence shown here is derived from an EMBL/GenBank/DDBJ whole genome shotgun (WGS) entry which is preliminary data.</text>
</comment>
<dbReference type="InterPro" id="IPR002110">
    <property type="entry name" value="Ankyrin_rpt"/>
</dbReference>
<keyword evidence="5" id="KW-1185">Reference proteome</keyword>
<dbReference type="AlphaFoldDB" id="A0A8J5HFQ2"/>
<keyword evidence="1" id="KW-0677">Repeat</keyword>
<dbReference type="Gene3D" id="1.25.40.20">
    <property type="entry name" value="Ankyrin repeat-containing domain"/>
    <property type="match status" value="1"/>
</dbReference>
<keyword evidence="2 3" id="KW-0040">ANK repeat</keyword>
<dbReference type="PROSITE" id="PS50088">
    <property type="entry name" value="ANK_REPEAT"/>
    <property type="match status" value="1"/>
</dbReference>
<organism evidence="4 5">
    <name type="scientific">Zingiber officinale</name>
    <name type="common">Ginger</name>
    <name type="synonym">Amomum zingiber</name>
    <dbReference type="NCBI Taxonomy" id="94328"/>
    <lineage>
        <taxon>Eukaryota</taxon>
        <taxon>Viridiplantae</taxon>
        <taxon>Streptophyta</taxon>
        <taxon>Embryophyta</taxon>
        <taxon>Tracheophyta</taxon>
        <taxon>Spermatophyta</taxon>
        <taxon>Magnoliopsida</taxon>
        <taxon>Liliopsida</taxon>
        <taxon>Zingiberales</taxon>
        <taxon>Zingiberaceae</taxon>
        <taxon>Zingiber</taxon>
    </lineage>
</organism>
<dbReference type="SUPFAM" id="SSF48403">
    <property type="entry name" value="Ankyrin repeat"/>
    <property type="match status" value="1"/>
</dbReference>
<sequence>MGQGVSCASSSYEHEFFSAVQAGDLATVLSMLLYRSSNPDVVNRDKQTPLMMAAMHGKIECVHKLLDSGANVSQVTSVEIDAKEKGDALALASSQRWSNCVHILLDSGALVCSSTGRDPKFAVFLEAPRCTWQLVGEVWSASENCLHEVPIGSKGMHLGKDFLLSLIQDYTYFRDLSMCLRAGEMNYD</sequence>
<evidence type="ECO:0000313" key="5">
    <source>
        <dbReference type="Proteomes" id="UP000734854"/>
    </source>
</evidence>
<evidence type="ECO:0000256" key="1">
    <source>
        <dbReference type="ARBA" id="ARBA00022737"/>
    </source>
</evidence>
<name>A0A8J5HFQ2_ZINOF</name>
<dbReference type="InterPro" id="IPR036770">
    <property type="entry name" value="Ankyrin_rpt-contain_sf"/>
</dbReference>
<feature type="repeat" description="ANK" evidence="3">
    <location>
        <begin position="45"/>
        <end position="77"/>
    </location>
</feature>
<evidence type="ECO:0000313" key="4">
    <source>
        <dbReference type="EMBL" id="KAG6526568.1"/>
    </source>
</evidence>
<reference evidence="4 5" key="1">
    <citation type="submission" date="2020-08" db="EMBL/GenBank/DDBJ databases">
        <title>Plant Genome Project.</title>
        <authorList>
            <person name="Zhang R.-G."/>
        </authorList>
    </citation>
    <scope>NUCLEOTIDE SEQUENCE [LARGE SCALE GENOMIC DNA]</scope>
    <source>
        <tissue evidence="4">Rhizome</tissue>
    </source>
</reference>
<evidence type="ECO:0000256" key="2">
    <source>
        <dbReference type="ARBA" id="ARBA00023043"/>
    </source>
</evidence>
<evidence type="ECO:0000256" key="3">
    <source>
        <dbReference type="PROSITE-ProRule" id="PRU00023"/>
    </source>
</evidence>
<dbReference type="Pfam" id="PF12796">
    <property type="entry name" value="Ank_2"/>
    <property type="match status" value="1"/>
</dbReference>
<dbReference type="EMBL" id="JACMSC010000004">
    <property type="protein sequence ID" value="KAG6526568.1"/>
    <property type="molecule type" value="Genomic_DNA"/>
</dbReference>
<proteinExistence type="predicted"/>
<dbReference type="PROSITE" id="PS50297">
    <property type="entry name" value="ANK_REP_REGION"/>
    <property type="match status" value="1"/>
</dbReference>
<dbReference type="Proteomes" id="UP000734854">
    <property type="component" value="Unassembled WGS sequence"/>
</dbReference>
<protein>
    <submittedName>
        <fullName evidence="4">Uncharacterized protein</fullName>
    </submittedName>
</protein>
<accession>A0A8J5HFQ2</accession>
<dbReference type="PANTHER" id="PTHR24166">
    <property type="entry name" value="ROLLING PEBBLES, ISOFORM B"/>
    <property type="match status" value="1"/>
</dbReference>
<dbReference type="InterPro" id="IPR050889">
    <property type="entry name" value="Dendritic_Spine_Reg/Scaffold"/>
</dbReference>
<dbReference type="PANTHER" id="PTHR24166:SF48">
    <property type="entry name" value="PROTEIN VAPYRIN"/>
    <property type="match status" value="1"/>
</dbReference>